<reference evidence="8" key="5">
    <citation type="submission" date="2018-04" db="UniProtKB">
        <authorList>
            <consortium name="EnsemblFungi"/>
        </authorList>
    </citation>
    <scope>IDENTIFICATION</scope>
    <source>
        <strain evidence="8">R3-111a-1</strain>
    </source>
</reference>
<dbReference type="Gene3D" id="1.10.30.10">
    <property type="entry name" value="High mobility group box domain"/>
    <property type="match status" value="1"/>
</dbReference>
<dbReference type="AlphaFoldDB" id="J3NYI4"/>
<dbReference type="SUPFAM" id="SSF54373">
    <property type="entry name" value="FAD-linked reductases, C-terminal domain"/>
    <property type="match status" value="1"/>
</dbReference>
<dbReference type="GO" id="GO:0005634">
    <property type="term" value="C:nucleus"/>
    <property type="evidence" value="ECO:0007669"/>
    <property type="project" value="UniProtKB-UniRule"/>
</dbReference>
<dbReference type="GO" id="GO:0010468">
    <property type="term" value="P:regulation of gene expression"/>
    <property type="evidence" value="ECO:0007669"/>
    <property type="project" value="UniProtKB-ARBA"/>
</dbReference>
<evidence type="ECO:0000256" key="3">
    <source>
        <dbReference type="PROSITE-ProRule" id="PRU00267"/>
    </source>
</evidence>
<comment type="similarity">
    <text evidence="1">Belongs to the flavin monoamine oxidase family.</text>
</comment>
<feature type="region of interest" description="Disordered" evidence="4">
    <location>
        <begin position="1"/>
        <end position="96"/>
    </location>
</feature>
<dbReference type="PANTHER" id="PTHR10742:SF386">
    <property type="entry name" value="LYSINE-SPECIFIC HISTONE DEMETHYLASE 1A"/>
    <property type="match status" value="1"/>
</dbReference>
<dbReference type="InterPro" id="IPR036388">
    <property type="entry name" value="WH-like_DNA-bd_sf"/>
</dbReference>
<dbReference type="FunFam" id="3.50.50.60:FF:000249">
    <property type="entry name" value="Lysine-specific histone demethylase Aof2"/>
    <property type="match status" value="1"/>
</dbReference>
<evidence type="ECO:0000313" key="8">
    <source>
        <dbReference type="EnsemblFungi" id="EJT76417"/>
    </source>
</evidence>
<dbReference type="Gene3D" id="1.10.10.10">
    <property type="entry name" value="Winged helix-like DNA-binding domain superfamily/Winged helix DNA-binding domain"/>
    <property type="match status" value="1"/>
</dbReference>
<dbReference type="RefSeq" id="XP_009222417.1">
    <property type="nucleotide sequence ID" value="XM_009224153.1"/>
</dbReference>
<accession>J3NYI4</accession>
<dbReference type="GO" id="GO:0006338">
    <property type="term" value="P:chromatin remodeling"/>
    <property type="evidence" value="ECO:0007669"/>
    <property type="project" value="TreeGrafter"/>
</dbReference>
<organism evidence="7">
    <name type="scientific">Gaeumannomyces tritici (strain R3-111a-1)</name>
    <name type="common">Wheat and barley take-all root rot fungus</name>
    <name type="synonym">Gaeumannomyces graminis var. tritici</name>
    <dbReference type="NCBI Taxonomy" id="644352"/>
    <lineage>
        <taxon>Eukaryota</taxon>
        <taxon>Fungi</taxon>
        <taxon>Dikarya</taxon>
        <taxon>Ascomycota</taxon>
        <taxon>Pezizomycotina</taxon>
        <taxon>Sordariomycetes</taxon>
        <taxon>Sordariomycetidae</taxon>
        <taxon>Magnaporthales</taxon>
        <taxon>Magnaporthaceae</taxon>
        <taxon>Gaeumannomyces</taxon>
    </lineage>
</organism>
<dbReference type="PROSITE" id="PS50118">
    <property type="entry name" value="HMG_BOX_2"/>
    <property type="match status" value="1"/>
</dbReference>
<feature type="compositionally biased region" description="Basic and acidic residues" evidence="4">
    <location>
        <begin position="299"/>
        <end position="312"/>
    </location>
</feature>
<sequence>MGRGSARRTRESTGIENRMSTRSTRSKGLDLDSRVPASPQSSRKRKPPASSSPGRPRSRHHVQDSILPVDLGTPDTAGTPDGGLERGVSNSVSTDVAPEIVVNTDDLEMMDLQESDAMPTPQDSLSMSSIHADPQCLSKQLLAMSEKDNNTRPSFTSSMSALSDQSDLSSILSSLSSKATTPVDLDGPKDILPPPPSSVVVLQEEPSREEQGLDKDKEEQSEGVKEEQSGETQVVVCREPEENRSGEAQTEICPQPQEEQREEEAPRQTPKEQLCEISTAPAIPQPKPSLPPPPRPRFRVRDGPNRRYDVRPKNSIPTDLSPQEYAVQCIGSAESSRFNPYALHQEEYLMLRDHISLAQITTYLNIRNGILRLWVRNPTISITREEAIGCAKDSRWFDVANLCFDWLVRTGYINFGCCEIRQSRKQQAIKEEDTAGLKRKTVVVIGAGVAGLGCARQLQGLFMQYAKRFRERGEQPPKVVVLEGRNRVGGRVYSRPFRTRPAVEPAALRGKRYTAEMGGMIVTGFERGNPINILIRGQLGLAYHALRSDATLITIYDSDGKPVDTARDQLVEKLYNDCLDRVSEYKWKLPLPKLLQGNRDLIDDGKDSFAELHKTISYVEETTAAQPHAPPVSEQNIAPRVDMVPVSSDRVTGRIHVEPGVPGATKASHKAKLMGWSLQEGIDEDTDIDLDPATKAPGATLGSVLDDAILQYNGLVDICPQDMRLINWHIANLEYSNARNLNQLSLEGWDMDVGNEWEGRHSMIVGGYQSLATGLAQFPSPLDIQYKKAVRSIAALPPRPSSADGGKPRTEVGDLYKIGCEDGSVIEADYVVNSIPLGVLKHGDVEFDPPLPQWKTEAIDRLGFGVLNKVVLVYDRAFWEEDKDIFGVLRQPQSGTSLDPRDYSSRRGRFFQWFNVTHTSGMPTLLALMAGDAAFDTEKAPDGELVAEATDVLRSIFGQSAVPEPTESIVTRWGSDRFARGSYSSAGPAMRLDDYDLTSRPVGDGHFFAGEHTSATHPATVHGAYISGLRAASDVVNAMLGPIEVQRPLIVPKESAASALKRKAAEAARDPRTEALEAYEARLWEHMRARLGDYPLEPPKMTAKAHILFIKAHFEAARQRCLDGRRPGKTPPSASEVRSAAAKMWNAAGEEERRPFVEQVTLLKERHAAAVREFATKAEEYGRRAAEVTAEYEKKNPRPVFPEDPALVPATGPGATPTASSSASPAATEGRRAKRTSVGRYTEPDDDVAMAG</sequence>
<name>J3NYI4_GAET3</name>
<dbReference type="VEuPathDB" id="FungiDB:GGTG_06336"/>
<feature type="compositionally biased region" description="Pro residues" evidence="4">
    <location>
        <begin position="283"/>
        <end position="295"/>
    </location>
</feature>
<evidence type="ECO:0000256" key="2">
    <source>
        <dbReference type="ARBA" id="ARBA00023002"/>
    </source>
</evidence>
<evidence type="ECO:0000256" key="4">
    <source>
        <dbReference type="SAM" id="MobiDB-lite"/>
    </source>
</evidence>
<dbReference type="FunFam" id="1.10.10.10:FF:000064">
    <property type="entry name" value="Lysine-specific histone demethylase 1A"/>
    <property type="match status" value="1"/>
</dbReference>
<protein>
    <submittedName>
        <fullName evidence="7">Lysine-specific histone demethylase 1</fullName>
    </submittedName>
</protein>
<feature type="domain" description="SWIRM" evidence="6">
    <location>
        <begin position="329"/>
        <end position="424"/>
    </location>
</feature>
<keyword evidence="7" id="KW-0489">Methyltransferase</keyword>
<dbReference type="EnsemblFungi" id="EJT76417">
    <property type="protein sequence ID" value="EJT76417"/>
    <property type="gene ID" value="GGTG_06336"/>
</dbReference>
<dbReference type="InterPro" id="IPR050281">
    <property type="entry name" value="Flavin_monoamine_oxidase"/>
</dbReference>
<keyword evidence="2" id="KW-0560">Oxidoreductase</keyword>
<evidence type="ECO:0000313" key="9">
    <source>
        <dbReference type="Proteomes" id="UP000006039"/>
    </source>
</evidence>
<evidence type="ECO:0000256" key="1">
    <source>
        <dbReference type="ARBA" id="ARBA00005995"/>
    </source>
</evidence>
<dbReference type="InterPro" id="IPR036910">
    <property type="entry name" value="HMG_box_dom_sf"/>
</dbReference>
<gene>
    <name evidence="8" type="primary">20346794</name>
    <name evidence="7" type="ORF">GGTG_06336</name>
</gene>
<dbReference type="SUPFAM" id="SSF46689">
    <property type="entry name" value="Homeodomain-like"/>
    <property type="match status" value="1"/>
</dbReference>
<reference evidence="8" key="4">
    <citation type="journal article" date="2015" name="G3 (Bethesda)">
        <title>Genome sequences of three phytopathogenic species of the Magnaporthaceae family of fungi.</title>
        <authorList>
            <person name="Okagaki L.H."/>
            <person name="Nunes C.C."/>
            <person name="Sailsbery J."/>
            <person name="Clay B."/>
            <person name="Brown D."/>
            <person name="John T."/>
            <person name="Oh Y."/>
            <person name="Young N."/>
            <person name="Fitzgerald M."/>
            <person name="Haas B.J."/>
            <person name="Zeng Q."/>
            <person name="Young S."/>
            <person name="Adiconis X."/>
            <person name="Fan L."/>
            <person name="Levin J.Z."/>
            <person name="Mitchell T.K."/>
            <person name="Okubara P.A."/>
            <person name="Farman M.L."/>
            <person name="Kohn L.M."/>
            <person name="Birren B."/>
            <person name="Ma L.-J."/>
            <person name="Dean R.A."/>
        </authorList>
    </citation>
    <scope>NUCLEOTIDE SEQUENCE</scope>
    <source>
        <strain evidence="8">R3-111a-1</strain>
    </source>
</reference>
<dbReference type="InterPro" id="IPR036188">
    <property type="entry name" value="FAD/NAD-bd_sf"/>
</dbReference>
<reference evidence="7" key="3">
    <citation type="submission" date="2010-09" db="EMBL/GenBank/DDBJ databases">
        <title>Annotation of Gaeumannomyces graminis var. tritici R3-111a-1.</title>
        <authorList>
            <consortium name="The Broad Institute Genome Sequencing Platform"/>
            <person name="Ma L.-J."/>
            <person name="Dead R."/>
            <person name="Young S.K."/>
            <person name="Zeng Q."/>
            <person name="Gargeya S."/>
            <person name="Fitzgerald M."/>
            <person name="Haas B."/>
            <person name="Abouelleil A."/>
            <person name="Alvarado L."/>
            <person name="Arachchi H.M."/>
            <person name="Berlin A."/>
            <person name="Brown A."/>
            <person name="Chapman S.B."/>
            <person name="Chen Z."/>
            <person name="Dunbar C."/>
            <person name="Freedman E."/>
            <person name="Gearin G."/>
            <person name="Gellesch M."/>
            <person name="Goldberg J."/>
            <person name="Griggs A."/>
            <person name="Gujja S."/>
            <person name="Heiman D."/>
            <person name="Howarth C."/>
            <person name="Larson L."/>
            <person name="Lui A."/>
            <person name="MacDonald P.J.P."/>
            <person name="Mehta T."/>
            <person name="Montmayeur A."/>
            <person name="Murphy C."/>
            <person name="Neiman D."/>
            <person name="Pearson M."/>
            <person name="Priest M."/>
            <person name="Roberts A."/>
            <person name="Saif S."/>
            <person name="Shea T."/>
            <person name="Shenoy N."/>
            <person name="Sisk P."/>
            <person name="Stolte C."/>
            <person name="Sykes S."/>
            <person name="Yandava C."/>
            <person name="Wortman J."/>
            <person name="Nusbaum C."/>
            <person name="Birren B."/>
        </authorList>
    </citation>
    <scope>NUCLEOTIDE SEQUENCE</scope>
    <source>
        <strain evidence="7">R3-111a-1</strain>
    </source>
</reference>
<dbReference type="GO" id="GO:0008168">
    <property type="term" value="F:methyltransferase activity"/>
    <property type="evidence" value="ECO:0007669"/>
    <property type="project" value="UniProtKB-KW"/>
</dbReference>
<dbReference type="Gene3D" id="3.90.660.10">
    <property type="match status" value="1"/>
</dbReference>
<dbReference type="InterPro" id="IPR009057">
    <property type="entry name" value="Homeodomain-like_sf"/>
</dbReference>
<dbReference type="GO" id="GO:0003682">
    <property type="term" value="F:chromatin binding"/>
    <property type="evidence" value="ECO:0007669"/>
    <property type="project" value="TreeGrafter"/>
</dbReference>
<feature type="compositionally biased region" description="Low complexity" evidence="4">
    <location>
        <begin position="157"/>
        <end position="177"/>
    </location>
</feature>
<dbReference type="Gene3D" id="3.50.50.60">
    <property type="entry name" value="FAD/NAD(P)-binding domain"/>
    <property type="match status" value="2"/>
</dbReference>
<feature type="compositionally biased region" description="Low complexity" evidence="4">
    <location>
        <begin position="1209"/>
        <end position="1228"/>
    </location>
</feature>
<feature type="compositionally biased region" description="Basic and acidic residues" evidence="4">
    <location>
        <begin position="263"/>
        <end position="274"/>
    </location>
</feature>
<feature type="compositionally biased region" description="Basic and acidic residues" evidence="4">
    <location>
        <begin position="205"/>
        <end position="228"/>
    </location>
</feature>
<dbReference type="OrthoDB" id="9982100at2759"/>
<dbReference type="EMBL" id="GL385397">
    <property type="protein sequence ID" value="EJT76417.1"/>
    <property type="molecule type" value="Genomic_DNA"/>
</dbReference>
<dbReference type="GeneID" id="20346794"/>
<dbReference type="CDD" id="cd00084">
    <property type="entry name" value="HMG-box_SF"/>
    <property type="match status" value="1"/>
</dbReference>
<dbReference type="GO" id="GO:0016491">
    <property type="term" value="F:oxidoreductase activity"/>
    <property type="evidence" value="ECO:0007669"/>
    <property type="project" value="UniProtKB-KW"/>
</dbReference>
<dbReference type="Pfam" id="PF04433">
    <property type="entry name" value="SWIRM"/>
    <property type="match status" value="1"/>
</dbReference>
<keyword evidence="3" id="KW-0539">Nucleus</keyword>
<dbReference type="SUPFAM" id="SSF47095">
    <property type="entry name" value="HMG-box"/>
    <property type="match status" value="1"/>
</dbReference>
<dbReference type="InterPro" id="IPR007526">
    <property type="entry name" value="SWIRM"/>
</dbReference>
<dbReference type="PROSITE" id="PS50934">
    <property type="entry name" value="SWIRM"/>
    <property type="match status" value="1"/>
</dbReference>
<dbReference type="SUPFAM" id="SSF51905">
    <property type="entry name" value="FAD/NAD(P)-binding domain"/>
    <property type="match status" value="1"/>
</dbReference>
<keyword evidence="7" id="KW-0808">Transferase</keyword>
<dbReference type="GO" id="GO:0003677">
    <property type="term" value="F:DNA binding"/>
    <property type="evidence" value="ECO:0007669"/>
    <property type="project" value="UniProtKB-UniRule"/>
</dbReference>
<dbReference type="InterPro" id="IPR002937">
    <property type="entry name" value="Amino_oxidase"/>
</dbReference>
<feature type="region of interest" description="Disordered" evidence="4">
    <location>
        <begin position="140"/>
        <end position="317"/>
    </location>
</feature>
<dbReference type="HOGENOM" id="CLU_004498_1_1_1"/>
<dbReference type="InterPro" id="IPR009071">
    <property type="entry name" value="HMG_box_dom"/>
</dbReference>
<evidence type="ECO:0000259" key="5">
    <source>
        <dbReference type="PROSITE" id="PS50118"/>
    </source>
</evidence>
<evidence type="ECO:0000259" key="6">
    <source>
        <dbReference type="PROSITE" id="PS50934"/>
    </source>
</evidence>
<evidence type="ECO:0000313" key="7">
    <source>
        <dbReference type="EMBL" id="EJT76417.1"/>
    </source>
</evidence>
<feature type="region of interest" description="Disordered" evidence="4">
    <location>
        <begin position="1189"/>
        <end position="1252"/>
    </location>
</feature>
<keyword evidence="3" id="KW-0238">DNA-binding</keyword>
<proteinExistence type="inferred from homology"/>
<dbReference type="Pfam" id="PF01593">
    <property type="entry name" value="Amino_oxidase"/>
    <property type="match status" value="2"/>
</dbReference>
<dbReference type="GO" id="GO:0032259">
    <property type="term" value="P:methylation"/>
    <property type="evidence" value="ECO:0007669"/>
    <property type="project" value="UniProtKB-KW"/>
</dbReference>
<dbReference type="GO" id="GO:0050660">
    <property type="term" value="F:flavin adenine dinucleotide binding"/>
    <property type="evidence" value="ECO:0007669"/>
    <property type="project" value="TreeGrafter"/>
</dbReference>
<dbReference type="eggNOG" id="KOG0029">
    <property type="taxonomic scope" value="Eukaryota"/>
</dbReference>
<feature type="compositionally biased region" description="Low complexity" evidence="4">
    <location>
        <begin position="70"/>
        <end position="79"/>
    </location>
</feature>
<feature type="DNA-binding region" description="HMG box" evidence="3">
    <location>
        <begin position="1099"/>
        <end position="1175"/>
    </location>
</feature>
<dbReference type="STRING" id="644352.J3NYI4"/>
<reference evidence="9" key="1">
    <citation type="submission" date="2010-07" db="EMBL/GenBank/DDBJ databases">
        <title>The genome sequence of Gaeumannomyces graminis var. tritici strain R3-111a-1.</title>
        <authorList>
            <consortium name="The Broad Institute Genome Sequencing Platform"/>
            <person name="Ma L.-J."/>
            <person name="Dead R."/>
            <person name="Young S."/>
            <person name="Zeng Q."/>
            <person name="Koehrsen M."/>
            <person name="Alvarado L."/>
            <person name="Berlin A."/>
            <person name="Chapman S.B."/>
            <person name="Chen Z."/>
            <person name="Freedman E."/>
            <person name="Gellesch M."/>
            <person name="Goldberg J."/>
            <person name="Griggs A."/>
            <person name="Gujja S."/>
            <person name="Heilman E.R."/>
            <person name="Heiman D."/>
            <person name="Hepburn T."/>
            <person name="Howarth C."/>
            <person name="Jen D."/>
            <person name="Larson L."/>
            <person name="Mehta T."/>
            <person name="Neiman D."/>
            <person name="Pearson M."/>
            <person name="Roberts A."/>
            <person name="Saif S."/>
            <person name="Shea T."/>
            <person name="Shenoy N."/>
            <person name="Sisk P."/>
            <person name="Stolte C."/>
            <person name="Sykes S."/>
            <person name="Walk T."/>
            <person name="White J."/>
            <person name="Yandava C."/>
            <person name="Haas B."/>
            <person name="Nusbaum C."/>
            <person name="Birren B."/>
        </authorList>
    </citation>
    <scope>NUCLEOTIDE SEQUENCE [LARGE SCALE GENOMIC DNA]</scope>
    <source>
        <strain evidence="9">R3-111a-1</strain>
    </source>
</reference>
<feature type="compositionally biased region" description="Polar residues" evidence="4">
    <location>
        <begin position="14"/>
        <end position="23"/>
    </location>
</feature>
<dbReference type="PANTHER" id="PTHR10742">
    <property type="entry name" value="FLAVIN MONOAMINE OXIDASE"/>
    <property type="match status" value="1"/>
</dbReference>
<feature type="domain" description="HMG box" evidence="5">
    <location>
        <begin position="1099"/>
        <end position="1175"/>
    </location>
</feature>
<reference evidence="7" key="2">
    <citation type="submission" date="2010-07" db="EMBL/GenBank/DDBJ databases">
        <authorList>
            <consortium name="The Broad Institute Genome Sequencing Platform"/>
            <consortium name="Broad Institute Genome Sequencing Center for Infectious Disease"/>
            <person name="Ma L.-J."/>
            <person name="Dead R."/>
            <person name="Young S."/>
            <person name="Zeng Q."/>
            <person name="Koehrsen M."/>
            <person name="Alvarado L."/>
            <person name="Berlin A."/>
            <person name="Chapman S.B."/>
            <person name="Chen Z."/>
            <person name="Freedman E."/>
            <person name="Gellesch M."/>
            <person name="Goldberg J."/>
            <person name="Griggs A."/>
            <person name="Gujja S."/>
            <person name="Heilman E.R."/>
            <person name="Heiman D."/>
            <person name="Hepburn T."/>
            <person name="Howarth C."/>
            <person name="Jen D."/>
            <person name="Larson L."/>
            <person name="Mehta T."/>
            <person name="Neiman D."/>
            <person name="Pearson M."/>
            <person name="Roberts A."/>
            <person name="Saif S."/>
            <person name="Shea T."/>
            <person name="Shenoy N."/>
            <person name="Sisk P."/>
            <person name="Stolte C."/>
            <person name="Sykes S."/>
            <person name="Walk T."/>
            <person name="White J."/>
            <person name="Yandava C."/>
            <person name="Haas B."/>
            <person name="Nusbaum C."/>
            <person name="Birren B."/>
        </authorList>
    </citation>
    <scope>NUCLEOTIDE SEQUENCE</scope>
    <source>
        <strain evidence="7">R3-111a-1</strain>
    </source>
</reference>
<keyword evidence="9" id="KW-1185">Reference proteome</keyword>
<dbReference type="Proteomes" id="UP000006039">
    <property type="component" value="Unassembled WGS sequence"/>
</dbReference>